<dbReference type="Proteomes" id="UP001234916">
    <property type="component" value="Chromosome"/>
</dbReference>
<keyword evidence="8" id="KW-0966">Cell projection</keyword>
<keyword evidence="8" id="KW-0969">Cilium</keyword>
<organism evidence="8">
    <name type="scientific">Candidatus Nitricoxidivorans perseverans</name>
    <dbReference type="NCBI Taxonomy" id="2975601"/>
    <lineage>
        <taxon>Bacteria</taxon>
        <taxon>Pseudomonadati</taxon>
        <taxon>Pseudomonadota</taxon>
        <taxon>Betaproteobacteria</taxon>
        <taxon>Nitrosomonadales</taxon>
        <taxon>Sterolibacteriaceae</taxon>
        <taxon>Candidatus Nitricoxidivorans</taxon>
    </lineage>
</organism>
<protein>
    <recommendedName>
        <fullName evidence="7">Flagellar protein</fullName>
    </recommendedName>
</protein>
<name>A0AA49FNN4_9PROT</name>
<accession>A0AA49FNN4</accession>
<dbReference type="GO" id="GO:0044781">
    <property type="term" value="P:bacterial-type flagellum organization"/>
    <property type="evidence" value="ECO:0007669"/>
    <property type="project" value="UniProtKB-UniRule"/>
</dbReference>
<evidence type="ECO:0000256" key="6">
    <source>
        <dbReference type="ARBA" id="ARBA00037937"/>
    </source>
</evidence>
<dbReference type="EMBL" id="CP107246">
    <property type="protein sequence ID" value="WIM06730.1"/>
    <property type="molecule type" value="Genomic_DNA"/>
</dbReference>
<dbReference type="PANTHER" id="PTHR38766:SF1">
    <property type="entry name" value="FLAGELLAR PROTEIN FLIO"/>
    <property type="match status" value="1"/>
</dbReference>
<comment type="subcellular location">
    <subcellularLocation>
        <location evidence="7">Cell membrane</location>
    </subcellularLocation>
    <subcellularLocation>
        <location evidence="7">Bacterial flagellum basal body</location>
    </subcellularLocation>
</comment>
<keyword evidence="5 7" id="KW-0975">Bacterial flagellum</keyword>
<dbReference type="GO" id="GO:0009425">
    <property type="term" value="C:bacterial-type flagellum basal body"/>
    <property type="evidence" value="ECO:0007669"/>
    <property type="project" value="UniProtKB-SubCell"/>
</dbReference>
<keyword evidence="8" id="KW-0282">Flagellum</keyword>
<evidence type="ECO:0000256" key="3">
    <source>
        <dbReference type="ARBA" id="ARBA00022989"/>
    </source>
</evidence>
<gene>
    <name evidence="8" type="primary">fliO</name>
    <name evidence="8" type="ORF">OHM77_05545</name>
</gene>
<dbReference type="KEGG" id="npv:OHM77_05545"/>
<dbReference type="PANTHER" id="PTHR38766">
    <property type="entry name" value="FLAGELLAR PROTEIN FLIO"/>
    <property type="match status" value="1"/>
</dbReference>
<keyword evidence="2 7" id="KW-0812">Transmembrane</keyword>
<evidence type="ECO:0000256" key="5">
    <source>
        <dbReference type="ARBA" id="ARBA00023143"/>
    </source>
</evidence>
<dbReference type="GO" id="GO:0005886">
    <property type="term" value="C:plasma membrane"/>
    <property type="evidence" value="ECO:0007669"/>
    <property type="project" value="UniProtKB-SubCell"/>
</dbReference>
<dbReference type="AlphaFoldDB" id="A0AA49FNN4"/>
<proteinExistence type="inferred from homology"/>
<dbReference type="InterPro" id="IPR022781">
    <property type="entry name" value="Flagellar_biosynth_FliO"/>
</dbReference>
<evidence type="ECO:0000256" key="2">
    <source>
        <dbReference type="ARBA" id="ARBA00022692"/>
    </source>
</evidence>
<evidence type="ECO:0000313" key="8">
    <source>
        <dbReference type="EMBL" id="WIM06730.1"/>
    </source>
</evidence>
<sequence>MVLQLGLSLILVLALLVGGLWLLKRLTAPRGQAAGLMRVVAGQAVGTRERVVILEVGSTWLVLGVAPGRVSALAEIPRQELPPAPAEIPMGDFAARLKQMVGRHA</sequence>
<dbReference type="Pfam" id="PF04347">
    <property type="entry name" value="FliO"/>
    <property type="match status" value="1"/>
</dbReference>
<comment type="similarity">
    <text evidence="6 7">Belongs to the FliO/MopB family.</text>
</comment>
<dbReference type="NCBIfam" id="TIGR03500">
    <property type="entry name" value="FliO_TIGR"/>
    <property type="match status" value="1"/>
</dbReference>
<feature type="transmembrane region" description="Helical" evidence="7">
    <location>
        <begin position="6"/>
        <end position="23"/>
    </location>
</feature>
<evidence type="ECO:0000256" key="4">
    <source>
        <dbReference type="ARBA" id="ARBA00023136"/>
    </source>
</evidence>
<keyword evidence="1 7" id="KW-1003">Cell membrane</keyword>
<keyword evidence="3 7" id="KW-1133">Transmembrane helix</keyword>
<evidence type="ECO:0000256" key="7">
    <source>
        <dbReference type="RuleBase" id="RU362064"/>
    </source>
</evidence>
<reference evidence="8" key="1">
    <citation type="journal article" date="2023" name="Nat. Microbiol.">
        <title>Enrichment and characterization of a nitric oxide-reducing microbial community in a continuous bioreactor.</title>
        <authorList>
            <person name="Garrido-Amador P."/>
            <person name="Stortenbeker N."/>
            <person name="Wessels H.J.C.T."/>
            <person name="Speth D.R."/>
            <person name="Garcia-Heredia I."/>
            <person name="Kartal B."/>
        </authorList>
    </citation>
    <scope>NUCLEOTIDE SEQUENCE</scope>
    <source>
        <strain evidence="8">MAG1</strain>
    </source>
</reference>
<dbReference type="InterPro" id="IPR052205">
    <property type="entry name" value="FliO/MopB"/>
</dbReference>
<keyword evidence="4 7" id="KW-0472">Membrane</keyword>
<evidence type="ECO:0000256" key="1">
    <source>
        <dbReference type="ARBA" id="ARBA00022475"/>
    </source>
</evidence>